<comment type="similarity">
    <text evidence="1">Belongs to the FrmR/RcnR family.</text>
</comment>
<proteinExistence type="inferred from homology"/>
<organism evidence="2 3">
    <name type="scientific">Rhizobium etli bv. mimosae str. IE4771</name>
    <dbReference type="NCBI Taxonomy" id="1432050"/>
    <lineage>
        <taxon>Bacteria</taxon>
        <taxon>Pseudomonadati</taxon>
        <taxon>Pseudomonadota</taxon>
        <taxon>Alphaproteobacteria</taxon>
        <taxon>Hyphomicrobiales</taxon>
        <taxon>Rhizobiaceae</taxon>
        <taxon>Rhizobium/Agrobacterium group</taxon>
        <taxon>Rhizobium</taxon>
    </lineage>
</organism>
<dbReference type="EMBL" id="CP006986">
    <property type="protein sequence ID" value="AIC26437.1"/>
    <property type="molecule type" value="Genomic_DNA"/>
</dbReference>
<dbReference type="Pfam" id="PF02583">
    <property type="entry name" value="Trns_repr_metal"/>
    <property type="match status" value="1"/>
</dbReference>
<dbReference type="KEGG" id="rei:IE4771_CH01289"/>
<dbReference type="AlphaFoldDB" id="A0A060HXX3"/>
<dbReference type="InterPro" id="IPR003735">
    <property type="entry name" value="Metal_Tscrpt_repr"/>
</dbReference>
<dbReference type="InterPro" id="IPR038390">
    <property type="entry name" value="Metal_Tscrpt_repr_sf"/>
</dbReference>
<evidence type="ECO:0000313" key="3">
    <source>
        <dbReference type="Proteomes" id="UP000027180"/>
    </source>
</evidence>
<dbReference type="HOGENOM" id="CLU_130332_3_0_5"/>
<dbReference type="GO" id="GO:0045892">
    <property type="term" value="P:negative regulation of DNA-templated transcription"/>
    <property type="evidence" value="ECO:0007669"/>
    <property type="project" value="UniProtKB-ARBA"/>
</dbReference>
<reference evidence="2 3" key="1">
    <citation type="submission" date="2013-12" db="EMBL/GenBank/DDBJ databases">
        <title>Complete genome sequence of Rhizobium etli bv. mimosae IE4771.</title>
        <authorList>
            <person name="Bustos P."/>
            <person name="Santamaria R.I."/>
            <person name="Lozano L."/>
            <person name="Ormeno-Orrillo E."/>
            <person name="Rogel M.A."/>
            <person name="Romero D."/>
            <person name="Cevallos M.A."/>
            <person name="Martinez-Romero E."/>
            <person name="Gonzalez V."/>
        </authorList>
    </citation>
    <scope>NUCLEOTIDE SEQUENCE [LARGE SCALE GENOMIC DNA]</scope>
    <source>
        <strain evidence="2 3">IE4771</strain>
    </source>
</reference>
<dbReference type="OrthoDB" id="9806052at2"/>
<dbReference type="GO" id="GO:0046872">
    <property type="term" value="F:metal ion binding"/>
    <property type="evidence" value="ECO:0007669"/>
    <property type="project" value="InterPro"/>
</dbReference>
<dbReference type="RefSeq" id="WP_010021162.1">
    <property type="nucleotide sequence ID" value="NZ_CP006986.1"/>
</dbReference>
<sequence>MSHTTLQKKKLIARISRLKGQMEAVERALEAERPCGEILQLLASIRGALTGLTGEVLDDHLREHVLNAADDAARAEAVEEISEVLRTYIR</sequence>
<name>A0A060HXX3_RHIET</name>
<dbReference type="GeneID" id="45956646"/>
<evidence type="ECO:0000256" key="1">
    <source>
        <dbReference type="ARBA" id="ARBA00005260"/>
    </source>
</evidence>
<gene>
    <name evidence="2" type="ORF">IE4771_CH01289</name>
</gene>
<dbReference type="CDD" id="cd10153">
    <property type="entry name" value="RcnR-FrmR-like_DUF156"/>
    <property type="match status" value="1"/>
</dbReference>
<dbReference type="Proteomes" id="UP000027180">
    <property type="component" value="Chromosome"/>
</dbReference>
<accession>A0A060HXX3</accession>
<evidence type="ECO:0000313" key="2">
    <source>
        <dbReference type="EMBL" id="AIC26437.1"/>
    </source>
</evidence>
<dbReference type="PANTHER" id="PTHR33677:SF5">
    <property type="entry name" value="TRANSCRIPTIONAL REPRESSOR FRMR"/>
    <property type="match status" value="1"/>
</dbReference>
<dbReference type="GO" id="GO:0003677">
    <property type="term" value="F:DNA binding"/>
    <property type="evidence" value="ECO:0007669"/>
    <property type="project" value="InterPro"/>
</dbReference>
<dbReference type="PANTHER" id="PTHR33677">
    <property type="entry name" value="TRANSCRIPTIONAL REPRESSOR FRMR-RELATED"/>
    <property type="match status" value="1"/>
</dbReference>
<dbReference type="Gene3D" id="1.20.58.1000">
    <property type="entry name" value="Metal-sensitive repressor, helix protomer"/>
    <property type="match status" value="1"/>
</dbReference>
<protein>
    <submittedName>
        <fullName evidence="2">RcnR/FrmR transcriptional regulator domain-containing protein</fullName>
    </submittedName>
</protein>